<protein>
    <submittedName>
        <fullName evidence="2">Nitrilase/cyanide hydratase and apolipoprotein N-acyltransferase</fullName>
    </submittedName>
</protein>
<evidence type="ECO:0000313" key="3">
    <source>
        <dbReference type="Proteomes" id="UP000007102"/>
    </source>
</evidence>
<dbReference type="OrthoDB" id="9811121at2"/>
<keyword evidence="2" id="KW-0012">Acyltransferase</keyword>
<dbReference type="PANTHER" id="PTHR23088:SF27">
    <property type="entry name" value="DEAMINATED GLUTATHIONE AMIDASE"/>
    <property type="match status" value="1"/>
</dbReference>
<dbReference type="InterPro" id="IPR003010">
    <property type="entry name" value="C-N_Hydrolase"/>
</dbReference>
<evidence type="ECO:0000259" key="1">
    <source>
        <dbReference type="PROSITE" id="PS50263"/>
    </source>
</evidence>
<dbReference type="Proteomes" id="UP000007102">
    <property type="component" value="Chromosome"/>
</dbReference>
<dbReference type="STRING" id="868864.Dester_0791"/>
<dbReference type="HOGENOM" id="CLU_030130_3_7_0"/>
<dbReference type="AlphaFoldDB" id="F0S3L0"/>
<name>F0S3L0_DESTD</name>
<keyword evidence="2" id="KW-0449">Lipoprotein</keyword>
<dbReference type="Pfam" id="PF00795">
    <property type="entry name" value="CN_hydrolase"/>
    <property type="match status" value="1"/>
</dbReference>
<accession>F0S3L0</accession>
<dbReference type="EMBL" id="CP002543">
    <property type="protein sequence ID" value="ADY73432.1"/>
    <property type="molecule type" value="Genomic_DNA"/>
</dbReference>
<keyword evidence="2" id="KW-0808">Transferase</keyword>
<dbReference type="Gene3D" id="3.60.110.10">
    <property type="entry name" value="Carbon-nitrogen hydrolase"/>
    <property type="match status" value="1"/>
</dbReference>
<dbReference type="PANTHER" id="PTHR23088">
    <property type="entry name" value="NITRILASE-RELATED"/>
    <property type="match status" value="1"/>
</dbReference>
<dbReference type="InterPro" id="IPR036526">
    <property type="entry name" value="C-N_Hydrolase_sf"/>
</dbReference>
<sequence length="252" mass="28428">MEGNSLKKSFKAYAVQFETVTGKFERNYSRFLTFLNLCEKGSLVVIPEVFLTGFYYEDIESAARFSERIVSELLEFSKGLELTLVYTVIEKINNKFFNSVQVIDKGRLLLSRPKIKLFAPMDEDKYFVAGSEKDLKLVETSIGVIAPVICFELRFSEIFLELLKNGAEIFTVSAQWGKARKEHWKVLTSARAIETQRFLVASNGIGEMAGNSIIVDPWGRILSSAGESEGIISGRIDLSVIKQVERKLPMGR</sequence>
<dbReference type="GO" id="GO:0016746">
    <property type="term" value="F:acyltransferase activity"/>
    <property type="evidence" value="ECO:0007669"/>
    <property type="project" value="UniProtKB-KW"/>
</dbReference>
<gene>
    <name evidence="2" type="ordered locus">Dester_0791</name>
</gene>
<dbReference type="PROSITE" id="PS50263">
    <property type="entry name" value="CN_HYDROLASE"/>
    <property type="match status" value="1"/>
</dbReference>
<dbReference type="eggNOG" id="COG0388">
    <property type="taxonomic scope" value="Bacteria"/>
</dbReference>
<feature type="domain" description="CN hydrolase" evidence="1">
    <location>
        <begin position="10"/>
        <end position="238"/>
    </location>
</feature>
<reference evidence="3" key="2">
    <citation type="submission" date="2011-02" db="EMBL/GenBank/DDBJ databases">
        <title>The complete genome of Desulfurobacterium thermolithotrophum DSM 11699.</title>
        <authorList>
            <consortium name="US DOE Joint Genome Institute (JGI-PGF)"/>
            <person name="Lucas S."/>
            <person name="Copeland A."/>
            <person name="Lapidus A."/>
            <person name="Bruce D."/>
            <person name="Goodwin L."/>
            <person name="Pitluck S."/>
            <person name="Kyrpides N."/>
            <person name="Mavromatis K."/>
            <person name="Pagani I."/>
            <person name="Ivanova N."/>
            <person name="Mikhailova N."/>
            <person name="Daligault H."/>
            <person name="Detter J.C."/>
            <person name="Tapia R."/>
            <person name="Han C."/>
            <person name="Land M."/>
            <person name="Hauser L."/>
            <person name="Markowitz V."/>
            <person name="Cheng J.-F."/>
            <person name="Hugenholtz P."/>
            <person name="Woyke T."/>
            <person name="Wu D."/>
            <person name="Spring S."/>
            <person name="Brambilla E."/>
            <person name="Klenk H.-P."/>
            <person name="Eisen J.A."/>
        </authorList>
    </citation>
    <scope>NUCLEOTIDE SEQUENCE [LARGE SCALE GENOMIC DNA]</scope>
    <source>
        <strain evidence="3">DSM 11699 / BSA</strain>
    </source>
</reference>
<dbReference type="InParanoid" id="F0S3L0"/>
<dbReference type="FunCoup" id="F0S3L0">
    <property type="interactions" value="284"/>
</dbReference>
<dbReference type="KEGG" id="dte:Dester_0791"/>
<organism evidence="2 3">
    <name type="scientific">Desulfurobacterium thermolithotrophum (strain DSM 11699 / BSA)</name>
    <dbReference type="NCBI Taxonomy" id="868864"/>
    <lineage>
        <taxon>Bacteria</taxon>
        <taxon>Pseudomonadati</taxon>
        <taxon>Aquificota</taxon>
        <taxon>Aquificia</taxon>
        <taxon>Desulfurobacteriales</taxon>
        <taxon>Desulfurobacteriaceae</taxon>
        <taxon>Desulfurobacterium</taxon>
    </lineage>
</organism>
<evidence type="ECO:0000313" key="2">
    <source>
        <dbReference type="EMBL" id="ADY73432.1"/>
    </source>
</evidence>
<proteinExistence type="predicted"/>
<dbReference type="SUPFAM" id="SSF56317">
    <property type="entry name" value="Carbon-nitrogen hydrolase"/>
    <property type="match status" value="1"/>
</dbReference>
<keyword evidence="3" id="KW-1185">Reference proteome</keyword>
<reference evidence="2 3" key="1">
    <citation type="journal article" date="2011" name="Stand. Genomic Sci.">
        <title>Complete genome sequence of the thermophilic sulfur-reducer Desulfurobacterium thermolithotrophum type strain (BSA(T)) from a deep-sea hydrothermal vent.</title>
        <authorList>
            <person name="Goker M."/>
            <person name="Daligault H."/>
            <person name="Mwirichia R."/>
            <person name="Lapidus A."/>
            <person name="Lucas S."/>
            <person name="Deshpande S."/>
            <person name="Pagani I."/>
            <person name="Tapia R."/>
            <person name="Cheng J.F."/>
            <person name="Goodwin L."/>
            <person name="Pitluck S."/>
            <person name="Liolios K."/>
            <person name="Ivanova N."/>
            <person name="Mavromatis K."/>
            <person name="Mikhailova N."/>
            <person name="Pati A."/>
            <person name="Chen A."/>
            <person name="Palaniappan K."/>
            <person name="Han C."/>
            <person name="Land M."/>
            <person name="Hauser L."/>
            <person name="Pan C."/>
            <person name="Brambilla E.M."/>
            <person name="Rohde M."/>
            <person name="Spring S."/>
            <person name="Sikorski J."/>
            <person name="Wirth R."/>
            <person name="Detter J.C."/>
            <person name="Woyke T."/>
            <person name="Bristow J."/>
            <person name="Eisen J.A."/>
            <person name="Markowitz V."/>
            <person name="Hugenholtz P."/>
            <person name="Kyrpides N.C."/>
            <person name="Klenk H.P."/>
        </authorList>
    </citation>
    <scope>NUCLEOTIDE SEQUENCE [LARGE SCALE GENOMIC DNA]</scope>
    <source>
        <strain evidence="3">DSM 11699 / BSA</strain>
    </source>
</reference>